<protein>
    <submittedName>
        <fullName evidence="7">Type IV pilin-like G/H family protein</fullName>
    </submittedName>
</protein>
<dbReference type="InterPro" id="IPR012902">
    <property type="entry name" value="N_methyl_site"/>
</dbReference>
<dbReference type="EMBL" id="JAKKUT010000002">
    <property type="protein sequence ID" value="MDG2991249.1"/>
    <property type="molecule type" value="Genomic_DNA"/>
</dbReference>
<reference evidence="7" key="1">
    <citation type="journal article" date="2022" name="Genome Biol. Evol.">
        <title>A New Gene Family Diagnostic for Intracellular Biomineralization of Amorphous Ca Carbonates by Cyanobacteria.</title>
        <authorList>
            <person name="Benzerara K."/>
            <person name="Duprat E."/>
            <person name="Bitard-Feildel T."/>
            <person name="Caumes G."/>
            <person name="Cassier-Chauvat C."/>
            <person name="Chauvat F."/>
            <person name="Dezi M."/>
            <person name="Diop S.I."/>
            <person name="Gaschignard G."/>
            <person name="Gorgen S."/>
            <person name="Gugger M."/>
            <person name="Lopez-Garcia P."/>
            <person name="Millet M."/>
            <person name="Skouri-Panet F."/>
            <person name="Moreira D."/>
            <person name="Callebaut I."/>
        </authorList>
    </citation>
    <scope>NUCLEOTIDE SEQUENCE</scope>
    <source>
        <strain evidence="7">G9</strain>
    </source>
</reference>
<dbReference type="PRINTS" id="PR00813">
    <property type="entry name" value="BCTERIALGSPG"/>
</dbReference>
<dbReference type="Gene3D" id="3.30.700.10">
    <property type="entry name" value="Glycoprotein, Type 4 Pilin"/>
    <property type="match status" value="1"/>
</dbReference>
<keyword evidence="8" id="KW-1185">Reference proteome</keyword>
<evidence type="ECO:0000256" key="5">
    <source>
        <dbReference type="ARBA" id="ARBA00023136"/>
    </source>
</evidence>
<dbReference type="InterPro" id="IPR031975">
    <property type="entry name" value="Pilin_GH"/>
</dbReference>
<evidence type="ECO:0000256" key="1">
    <source>
        <dbReference type="ARBA" id="ARBA00004167"/>
    </source>
</evidence>
<evidence type="ECO:0000256" key="4">
    <source>
        <dbReference type="ARBA" id="ARBA00022989"/>
    </source>
</evidence>
<feature type="transmembrane region" description="Helical" evidence="6">
    <location>
        <begin position="24"/>
        <end position="48"/>
    </location>
</feature>
<keyword evidence="2" id="KW-0488">Methylation</keyword>
<dbReference type="Pfam" id="PF16734">
    <property type="entry name" value="Pilin_GH"/>
    <property type="match status" value="1"/>
</dbReference>
<accession>A0ABT6F054</accession>
<dbReference type="Pfam" id="PF07963">
    <property type="entry name" value="N_methyl"/>
    <property type="match status" value="1"/>
</dbReference>
<organism evidence="7 8">
    <name type="scientific">Candidatus Synechococcus calcipolaris G9</name>
    <dbReference type="NCBI Taxonomy" id="1497997"/>
    <lineage>
        <taxon>Bacteria</taxon>
        <taxon>Bacillati</taxon>
        <taxon>Cyanobacteriota</taxon>
        <taxon>Cyanophyceae</taxon>
        <taxon>Synechococcales</taxon>
        <taxon>Synechococcaceae</taxon>
        <taxon>Synechococcus</taxon>
    </lineage>
</organism>
<gene>
    <name evidence="7" type="ORF">L3556_09955</name>
</gene>
<proteinExistence type="predicted"/>
<evidence type="ECO:0000256" key="2">
    <source>
        <dbReference type="ARBA" id="ARBA00022481"/>
    </source>
</evidence>
<dbReference type="PANTHER" id="PTHR30093:SF44">
    <property type="entry name" value="TYPE II SECRETION SYSTEM CORE PROTEIN G"/>
    <property type="match status" value="1"/>
</dbReference>
<dbReference type="InterPro" id="IPR000983">
    <property type="entry name" value="Bac_GSPG_pilin"/>
</dbReference>
<comment type="caution">
    <text evidence="7">The sequence shown here is derived from an EMBL/GenBank/DDBJ whole genome shotgun (WGS) entry which is preliminary data.</text>
</comment>
<dbReference type="InterPro" id="IPR045584">
    <property type="entry name" value="Pilin-like"/>
</dbReference>
<comment type="subcellular location">
    <subcellularLocation>
        <location evidence="1">Membrane</location>
        <topology evidence="1">Single-pass membrane protein</topology>
    </subcellularLocation>
</comment>
<keyword evidence="3 6" id="KW-0812">Transmembrane</keyword>
<evidence type="ECO:0000256" key="6">
    <source>
        <dbReference type="SAM" id="Phobius"/>
    </source>
</evidence>
<dbReference type="RefSeq" id="WP_277867125.1">
    <property type="nucleotide sequence ID" value="NZ_JAKKUT010000002.1"/>
</dbReference>
<sequence length="155" mass="16900">MKVYHDNNRLLLSLFHHRLRNQGLTLIELLVVVIIIGIIAAIALPAMLNQARRAREAEAMNYLGAINRAQQVYRLENATFAGDITALRINVPTNTQNYTLTFEAPTATLAETSAVPSDPEARAFTGCARADTVNPLASTNSEIIRADDSTALPCP</sequence>
<evidence type="ECO:0000256" key="3">
    <source>
        <dbReference type="ARBA" id="ARBA00022692"/>
    </source>
</evidence>
<name>A0ABT6F054_9SYNE</name>
<dbReference type="NCBIfam" id="TIGR02532">
    <property type="entry name" value="IV_pilin_GFxxxE"/>
    <property type="match status" value="1"/>
</dbReference>
<evidence type="ECO:0000313" key="8">
    <source>
        <dbReference type="Proteomes" id="UP001154265"/>
    </source>
</evidence>
<dbReference type="SUPFAM" id="SSF54523">
    <property type="entry name" value="Pili subunits"/>
    <property type="match status" value="1"/>
</dbReference>
<dbReference type="Proteomes" id="UP001154265">
    <property type="component" value="Unassembled WGS sequence"/>
</dbReference>
<evidence type="ECO:0000313" key="7">
    <source>
        <dbReference type="EMBL" id="MDG2991249.1"/>
    </source>
</evidence>
<dbReference type="PANTHER" id="PTHR30093">
    <property type="entry name" value="GENERAL SECRETION PATHWAY PROTEIN G"/>
    <property type="match status" value="1"/>
</dbReference>
<keyword evidence="5 6" id="KW-0472">Membrane</keyword>
<keyword evidence="4 6" id="KW-1133">Transmembrane helix</keyword>
<dbReference type="PROSITE" id="PS00409">
    <property type="entry name" value="PROKAR_NTER_METHYL"/>
    <property type="match status" value="1"/>
</dbReference>
<reference evidence="7" key="2">
    <citation type="submission" date="2022-01" db="EMBL/GenBank/DDBJ databases">
        <authorList>
            <person name="Zivanovic Y."/>
            <person name="Moreira D."/>
            <person name="Lopez-Garcia P."/>
        </authorList>
    </citation>
    <scope>NUCLEOTIDE SEQUENCE</scope>
    <source>
        <strain evidence="7">G9</strain>
    </source>
</reference>